<name>A0A6A6E2Z9_9PEZI</name>
<organism evidence="3 4">
    <name type="scientific">Zopfia rhizophila CBS 207.26</name>
    <dbReference type="NCBI Taxonomy" id="1314779"/>
    <lineage>
        <taxon>Eukaryota</taxon>
        <taxon>Fungi</taxon>
        <taxon>Dikarya</taxon>
        <taxon>Ascomycota</taxon>
        <taxon>Pezizomycotina</taxon>
        <taxon>Dothideomycetes</taxon>
        <taxon>Dothideomycetes incertae sedis</taxon>
        <taxon>Zopfiaceae</taxon>
        <taxon>Zopfia</taxon>
    </lineage>
</organism>
<gene>
    <name evidence="3" type="ORF">K469DRAFT_149641</name>
</gene>
<reference evidence="3" key="1">
    <citation type="journal article" date="2020" name="Stud. Mycol.">
        <title>101 Dothideomycetes genomes: a test case for predicting lifestyles and emergence of pathogens.</title>
        <authorList>
            <person name="Haridas S."/>
            <person name="Albert R."/>
            <person name="Binder M."/>
            <person name="Bloem J."/>
            <person name="Labutti K."/>
            <person name="Salamov A."/>
            <person name="Andreopoulos B."/>
            <person name="Baker S."/>
            <person name="Barry K."/>
            <person name="Bills G."/>
            <person name="Bluhm B."/>
            <person name="Cannon C."/>
            <person name="Castanera R."/>
            <person name="Culley D."/>
            <person name="Daum C."/>
            <person name="Ezra D."/>
            <person name="Gonzalez J."/>
            <person name="Henrissat B."/>
            <person name="Kuo A."/>
            <person name="Liang C."/>
            <person name="Lipzen A."/>
            <person name="Lutzoni F."/>
            <person name="Magnuson J."/>
            <person name="Mondo S."/>
            <person name="Nolan M."/>
            <person name="Ohm R."/>
            <person name="Pangilinan J."/>
            <person name="Park H.-J."/>
            <person name="Ramirez L."/>
            <person name="Alfaro M."/>
            <person name="Sun H."/>
            <person name="Tritt A."/>
            <person name="Yoshinaga Y."/>
            <person name="Zwiers L.-H."/>
            <person name="Turgeon B."/>
            <person name="Goodwin S."/>
            <person name="Spatafora J."/>
            <person name="Crous P."/>
            <person name="Grigoriev I."/>
        </authorList>
    </citation>
    <scope>NUCLEOTIDE SEQUENCE</scope>
    <source>
        <strain evidence="3">CBS 207.26</strain>
    </source>
</reference>
<evidence type="ECO:0000259" key="2">
    <source>
        <dbReference type="SMART" id="SM00355"/>
    </source>
</evidence>
<accession>A0A6A6E2Z9</accession>
<dbReference type="AlphaFoldDB" id="A0A6A6E2Z9"/>
<feature type="domain" description="C2H2-type" evidence="2">
    <location>
        <begin position="169"/>
        <end position="198"/>
    </location>
</feature>
<dbReference type="SMART" id="SM00355">
    <property type="entry name" value="ZnF_C2H2"/>
    <property type="match status" value="2"/>
</dbReference>
<dbReference type="OrthoDB" id="2687452at2759"/>
<dbReference type="Proteomes" id="UP000800200">
    <property type="component" value="Unassembled WGS sequence"/>
</dbReference>
<proteinExistence type="predicted"/>
<evidence type="ECO:0000256" key="1">
    <source>
        <dbReference type="SAM" id="MobiDB-lite"/>
    </source>
</evidence>
<dbReference type="EMBL" id="ML994630">
    <property type="protein sequence ID" value="KAF2186317.1"/>
    <property type="molecule type" value="Genomic_DNA"/>
</dbReference>
<dbReference type="InterPro" id="IPR013087">
    <property type="entry name" value="Znf_C2H2_type"/>
</dbReference>
<sequence>MSGYQYPPSSGQSGYYSYPTSSNTTQGGQYQTTAQGQYTQAQLQAYYQKYGCYPGQPAPVQNQTAWPGYNYQQPGSPQTYYDASNNAYQQTQQQPNTAYQQYQTQPIVSSSTQDDQVTDNTPVASNRSNSRQRTWTCELPNCPSSAQFTRLADLQRHHSTVHGVGIPEFPCTVPRCTRVGTKGFTRRDHLTEHLRNFHHIDIPKRKPGERSANVYPSS</sequence>
<feature type="region of interest" description="Disordered" evidence="1">
    <location>
        <begin position="1"/>
        <end position="34"/>
    </location>
</feature>
<dbReference type="Gene3D" id="3.30.160.60">
    <property type="entry name" value="Classic Zinc Finger"/>
    <property type="match status" value="2"/>
</dbReference>
<evidence type="ECO:0000313" key="3">
    <source>
        <dbReference type="EMBL" id="KAF2186317.1"/>
    </source>
</evidence>
<feature type="region of interest" description="Disordered" evidence="1">
    <location>
        <begin position="106"/>
        <end position="129"/>
    </location>
</feature>
<protein>
    <recommendedName>
        <fullName evidence="2">C2H2-type domain-containing protein</fullName>
    </recommendedName>
</protein>
<keyword evidence="4" id="KW-1185">Reference proteome</keyword>
<feature type="compositionally biased region" description="Polar residues" evidence="1">
    <location>
        <begin position="107"/>
        <end position="129"/>
    </location>
</feature>
<feature type="domain" description="C2H2-type" evidence="2">
    <location>
        <begin position="135"/>
        <end position="162"/>
    </location>
</feature>
<evidence type="ECO:0000313" key="4">
    <source>
        <dbReference type="Proteomes" id="UP000800200"/>
    </source>
</evidence>